<dbReference type="GO" id="GO:0005525">
    <property type="term" value="F:GTP binding"/>
    <property type="evidence" value="ECO:0007669"/>
    <property type="project" value="InterPro"/>
</dbReference>
<dbReference type="InterPro" id="IPR005645">
    <property type="entry name" value="FSH-like_dom"/>
</dbReference>
<dbReference type="InterPro" id="IPR013646">
    <property type="entry name" value="YGR210-like_G4"/>
</dbReference>
<dbReference type="VEuPathDB" id="TriTrypDB:ADEAN_000349000"/>
<dbReference type="Gene3D" id="1.10.8.470">
    <property type="match status" value="1"/>
</dbReference>
<dbReference type="InterPro" id="IPR027417">
    <property type="entry name" value="P-loop_NTPase"/>
</dbReference>
<organism evidence="3 4">
    <name type="scientific">Angomonas deanei</name>
    <dbReference type="NCBI Taxonomy" id="59799"/>
    <lineage>
        <taxon>Eukaryota</taxon>
        <taxon>Discoba</taxon>
        <taxon>Euglenozoa</taxon>
        <taxon>Kinetoplastea</taxon>
        <taxon>Metakinetoplastina</taxon>
        <taxon>Trypanosomatida</taxon>
        <taxon>Trypanosomatidae</taxon>
        <taxon>Strigomonadinae</taxon>
        <taxon>Angomonas</taxon>
    </lineage>
</organism>
<dbReference type="AlphaFoldDB" id="A0A7G2CD27"/>
<dbReference type="PANTHER" id="PTHR23305:SF1">
    <property type="entry name" value="OBG-TYPE G DOMAIN-CONTAINING PROTEIN"/>
    <property type="match status" value="1"/>
</dbReference>
<proteinExistence type="predicted"/>
<dbReference type="SUPFAM" id="SSF52540">
    <property type="entry name" value="P-loop containing nucleoside triphosphate hydrolases"/>
    <property type="match status" value="1"/>
</dbReference>
<dbReference type="Pfam" id="PF01926">
    <property type="entry name" value="MMR_HSR1"/>
    <property type="match status" value="1"/>
</dbReference>
<keyword evidence="4" id="KW-1185">Reference proteome</keyword>
<dbReference type="EMBL" id="LR877150">
    <property type="protein sequence ID" value="CAD2216032.1"/>
    <property type="molecule type" value="Genomic_DNA"/>
</dbReference>
<keyword evidence="1" id="KW-0547">Nucleotide-binding</keyword>
<dbReference type="Proteomes" id="UP000515908">
    <property type="component" value="Chromosome 06"/>
</dbReference>
<accession>A0A7G2CD27</accession>
<sequence length="839" mass="92747">MTENKKKVLCLHGGRQTAEIFENQLAKIQTDLKDISEFHYIDAPFLLEKLQEDDDVCTRSWCSPEGDYTEADKAVEAAIKAIGPVQVLLGFSQGGAVACRYLARQALGEIEEGCRVRGMILAGTPDPRTFLKDDLLQRYQSAVGEGDFLGEVPSLHLVGKKDAVVPPEESIGLAKATGQNGELIEHEHAHSFPQQQFVRRALRNFLSFLDADPVQTEEDQAQREADLEMMSMMYDEAASCAQDGTVPLPLVDEGTLDSVGDPSIRRIVSHLRMRLHVPKHYPRVFPTVSVGAVGEEVHRTGVEKWKAALLAEADRYLSEECVVGDSVLLPLYLALTQWTQEHLPALLTALEDDGAPVEEEEERKQSAWDLEDEAARAENIAAATVDAERRLCAAQTETVDTEEVGGGGGKSNRTLVVGLIGKPSAGKSTFFNAITDPQSEADAARVAAFPFTTIEPNVGTGFGPVRCACGLLQRSQEGITTSFPACDAQYGHVYHRDGPHRRHPVIVKDVAGLVQGAYEGKGKGNQFLNDLCDADVLVHVVDGAAATEADGTACTPGEGSALKDIDWVRAEVHSWIYDNLRSKWFSITRQPIKLRSMFTGYRSSPTFVDRVLQMVGVNLDPVQLSKTIRQWGPVELHTLVAVYVRLRFPMVVALNKADIPSAFTPVYEQLRRQYPTERFVPMSARTECALLSLRQRGVVRYQSGDKEYHLQPAEERARLQQSWSKEEEKDCAAKVKQVEQFFETHVLPTTGVQEVLAEALRLCPVTFVYPVTQLPVIPSLLRCLSLRKGCTAEELFNVMSHQKWIDGKYVRCEAVSLSEERVGAVVNLRKVDTLQGPLC</sequence>
<dbReference type="GO" id="GO:0016887">
    <property type="term" value="F:ATP hydrolysis activity"/>
    <property type="evidence" value="ECO:0007669"/>
    <property type="project" value="TreeGrafter"/>
</dbReference>
<dbReference type="Gene3D" id="3.40.50.1820">
    <property type="entry name" value="alpha/beta hydrolase"/>
    <property type="match status" value="1"/>
</dbReference>
<evidence type="ECO:0000256" key="1">
    <source>
        <dbReference type="ARBA" id="ARBA00022741"/>
    </source>
</evidence>
<dbReference type="OrthoDB" id="424823at2759"/>
<dbReference type="InterPro" id="IPR006073">
    <property type="entry name" value="GTP-bd"/>
</dbReference>
<name>A0A7G2CD27_9TRYP</name>
<dbReference type="GO" id="GO:0005737">
    <property type="term" value="C:cytoplasm"/>
    <property type="evidence" value="ECO:0007669"/>
    <property type="project" value="TreeGrafter"/>
</dbReference>
<dbReference type="Pfam" id="PF08438">
    <property type="entry name" value="YGR210-like_G4"/>
    <property type="match status" value="1"/>
</dbReference>
<protein>
    <recommendedName>
        <fullName evidence="2">OBG-type G domain-containing protein</fullName>
    </recommendedName>
</protein>
<evidence type="ECO:0000259" key="2">
    <source>
        <dbReference type="PROSITE" id="PS51710"/>
    </source>
</evidence>
<dbReference type="SUPFAM" id="SSF53474">
    <property type="entry name" value="alpha/beta-Hydrolases"/>
    <property type="match status" value="1"/>
</dbReference>
<gene>
    <name evidence="3" type="ORF">ADEAN_000349000</name>
</gene>
<feature type="domain" description="OBG-type G" evidence="2">
    <location>
        <begin position="415"/>
        <end position="702"/>
    </location>
</feature>
<dbReference type="PANTHER" id="PTHR23305">
    <property type="entry name" value="OBG GTPASE FAMILY"/>
    <property type="match status" value="1"/>
</dbReference>
<dbReference type="InterPro" id="IPR031167">
    <property type="entry name" value="G_OBG"/>
</dbReference>
<evidence type="ECO:0000313" key="3">
    <source>
        <dbReference type="EMBL" id="CAD2216032.1"/>
    </source>
</evidence>
<dbReference type="Gene3D" id="3.40.50.300">
    <property type="entry name" value="P-loop containing nucleotide triphosphate hydrolases"/>
    <property type="match status" value="1"/>
</dbReference>
<dbReference type="Pfam" id="PF03959">
    <property type="entry name" value="FSH1"/>
    <property type="match status" value="1"/>
</dbReference>
<reference evidence="3 4" key="1">
    <citation type="submission" date="2020-08" db="EMBL/GenBank/DDBJ databases">
        <authorList>
            <person name="Newling K."/>
            <person name="Davey J."/>
            <person name="Forrester S."/>
        </authorList>
    </citation>
    <scope>NUCLEOTIDE SEQUENCE [LARGE SCALE GENOMIC DNA]</scope>
    <source>
        <strain evidence="4">Crithidia deanei Carvalho (ATCC PRA-265)</strain>
    </source>
</reference>
<dbReference type="InterPro" id="IPR029058">
    <property type="entry name" value="AB_hydrolase_fold"/>
</dbReference>
<dbReference type="PROSITE" id="PS51710">
    <property type="entry name" value="G_OBG"/>
    <property type="match status" value="1"/>
</dbReference>
<evidence type="ECO:0000313" key="4">
    <source>
        <dbReference type="Proteomes" id="UP000515908"/>
    </source>
</evidence>